<gene>
    <name evidence="2" type="ORF">B0537_02600</name>
</gene>
<dbReference type="AlphaFoldDB" id="A0A1S6ITI7"/>
<evidence type="ECO:0000313" key="3">
    <source>
        <dbReference type="Proteomes" id="UP000189464"/>
    </source>
</evidence>
<dbReference type="Pfam" id="PF07992">
    <property type="entry name" value="Pyr_redox_2"/>
    <property type="match status" value="1"/>
</dbReference>
<sequence>MKVAIIGAGIAGLAAALTLERKGFKADIYEQNSAVADHYSHVGVILNMAYRSITNEPLKYLNKLLTIKLAPLETINNLIIYSKNSQAIVQKETIGHSFIIGQESNSLQRQLLKHLKNTKILFEQRQSLENLRHKYDFVIVATGSRSEDYVADKYLKDWRQYLVAFSRVAKIYGRFEPNTAIAWGNKEILKDGYAFLAPFSRQIASLYVTVPHISGWQELNQCWQAFCEWENILGKYTLLGTYDRTHVSAYSSNVTWKNCLFVGDQGCFLDPFLGLGGATAIVSGVMAAKSIIENTSYDQLVQEHKKVISVMGRIRNLYDSIDDETFDSIVSFEDHALIQKLVYGTNIDWLKYGALTLGPFAKQKKSPNFHDTFSSPTE</sequence>
<accession>A0A1S6ITI7</accession>
<dbReference type="RefSeq" id="WP_159438599.1">
    <property type="nucleotide sequence ID" value="NZ_CP019698.1"/>
</dbReference>
<dbReference type="STRING" id="1833852.B0537_02600"/>
<keyword evidence="3" id="KW-1185">Reference proteome</keyword>
<dbReference type="GO" id="GO:0016491">
    <property type="term" value="F:oxidoreductase activity"/>
    <property type="evidence" value="ECO:0007669"/>
    <property type="project" value="InterPro"/>
</dbReference>
<dbReference type="InterPro" id="IPR023753">
    <property type="entry name" value="FAD/NAD-binding_dom"/>
</dbReference>
<evidence type="ECO:0000313" key="2">
    <source>
        <dbReference type="EMBL" id="AQS58080.1"/>
    </source>
</evidence>
<dbReference type="SUPFAM" id="SSF51905">
    <property type="entry name" value="FAD/NAD(P)-binding domain"/>
    <property type="match status" value="1"/>
</dbReference>
<dbReference type="OrthoDB" id="25353at2"/>
<name>A0A1S6ITI7_9FIRM</name>
<reference evidence="2 3" key="1">
    <citation type="journal article" date="2016" name="Int. J. Syst. Evol. Microbiol.">
        <title>Desulfotomaculum ferrireducens sp. nov., a moderately thermophilic sulfate-reducing and dissimilatory Fe(III)-reducing bacterium isolated from compost.</title>
        <authorList>
            <person name="Yang G."/>
            <person name="Guo J."/>
            <person name="Zhuang L."/>
            <person name="Yuan Y."/>
            <person name="Zhou S."/>
        </authorList>
    </citation>
    <scope>NUCLEOTIDE SEQUENCE [LARGE SCALE GENOMIC DNA]</scope>
    <source>
        <strain evidence="2 3">GSS09</strain>
    </source>
</reference>
<feature type="domain" description="FAD/NAD(P)-binding" evidence="1">
    <location>
        <begin position="1"/>
        <end position="148"/>
    </location>
</feature>
<dbReference type="PANTHER" id="PTHR42685">
    <property type="entry name" value="GERANYLGERANYL DIPHOSPHATE REDUCTASE"/>
    <property type="match status" value="1"/>
</dbReference>
<dbReference type="Gene3D" id="3.50.50.60">
    <property type="entry name" value="FAD/NAD(P)-binding domain"/>
    <property type="match status" value="1"/>
</dbReference>
<dbReference type="PRINTS" id="PR00411">
    <property type="entry name" value="PNDRDTASEI"/>
</dbReference>
<dbReference type="InterPro" id="IPR036188">
    <property type="entry name" value="FAD/NAD-bd_sf"/>
</dbReference>
<dbReference type="InterPro" id="IPR050407">
    <property type="entry name" value="Geranylgeranyl_reductase"/>
</dbReference>
<protein>
    <recommendedName>
        <fullName evidence="1">FAD/NAD(P)-binding domain-containing protein</fullName>
    </recommendedName>
</protein>
<evidence type="ECO:0000259" key="1">
    <source>
        <dbReference type="Pfam" id="PF07992"/>
    </source>
</evidence>
<dbReference type="KEGG" id="dfg:B0537_02600"/>
<proteinExistence type="predicted"/>
<dbReference type="EMBL" id="CP019698">
    <property type="protein sequence ID" value="AQS58080.1"/>
    <property type="molecule type" value="Genomic_DNA"/>
</dbReference>
<organism evidence="2 3">
    <name type="scientific">Desulforamulus ferrireducens</name>
    <dbReference type="NCBI Taxonomy" id="1833852"/>
    <lineage>
        <taxon>Bacteria</taxon>
        <taxon>Bacillati</taxon>
        <taxon>Bacillota</taxon>
        <taxon>Clostridia</taxon>
        <taxon>Eubacteriales</taxon>
        <taxon>Peptococcaceae</taxon>
        <taxon>Desulforamulus</taxon>
    </lineage>
</organism>
<dbReference type="Proteomes" id="UP000189464">
    <property type="component" value="Chromosome"/>
</dbReference>
<dbReference type="PANTHER" id="PTHR42685:SF22">
    <property type="entry name" value="CONDITIONED MEDIUM FACTOR RECEPTOR 1"/>
    <property type="match status" value="1"/>
</dbReference>